<evidence type="ECO:0000313" key="13">
    <source>
        <dbReference type="Proteomes" id="UP000002171"/>
    </source>
</evidence>
<dbReference type="PROSITE" id="PS00374">
    <property type="entry name" value="MGMT"/>
    <property type="match status" value="1"/>
</dbReference>
<evidence type="ECO:0000259" key="11">
    <source>
        <dbReference type="Pfam" id="PF02870"/>
    </source>
</evidence>
<keyword evidence="13" id="KW-1185">Reference proteome</keyword>
<dbReference type="InterPro" id="IPR023546">
    <property type="entry name" value="MGMT"/>
</dbReference>
<evidence type="ECO:0000256" key="8">
    <source>
        <dbReference type="ARBA" id="ARBA00049348"/>
    </source>
</evidence>
<evidence type="ECO:0000256" key="5">
    <source>
        <dbReference type="ARBA" id="ARBA00022679"/>
    </source>
</evidence>
<protein>
    <recommendedName>
        <fullName evidence="9">Methylated-DNA--protein-cysteine methyltransferase</fullName>
        <ecNumber evidence="9">2.1.1.63</ecNumber>
    </recommendedName>
    <alternativeName>
        <fullName evidence="9">6-O-methylguanine-DNA methyltransferase</fullName>
        <shortName evidence="9">MGMT</shortName>
    </alternativeName>
    <alternativeName>
        <fullName evidence="9">O-6-methylguanine-DNA-alkyltransferase</fullName>
    </alternativeName>
</protein>
<dbReference type="PANTHER" id="PTHR10815:SF5">
    <property type="entry name" value="METHYLATED-DNA--PROTEIN-CYSTEINE METHYLTRANSFERASE"/>
    <property type="match status" value="1"/>
</dbReference>
<dbReference type="SUPFAM" id="SSF53155">
    <property type="entry name" value="Methylated DNA-protein cysteine methyltransferase domain"/>
    <property type="match status" value="1"/>
</dbReference>
<dbReference type="OrthoDB" id="9811249at2"/>
<keyword evidence="6 9" id="KW-0227">DNA damage</keyword>
<dbReference type="InterPro" id="IPR001497">
    <property type="entry name" value="MethylDNA_cys_MeTrfase_AS"/>
</dbReference>
<sequence length="155" mass="16819">MYAAIMNTALGSLLIKADDSAISSIHFLKDSETVPELIDNHLINQCIRELGEYFAGQRVKFDVPLAPKGTEFQKSVWMKLQEIPYGNTASYGEIARRIGNPKAARAIGLANNRNPIPIIIPCHRVLGSNGSLTGYAGGMENKSYLLALEGKATEG</sequence>
<keyword evidence="5 9" id="KW-0808">Transferase</keyword>
<comment type="catalytic activity">
    <reaction evidence="8 9">
        <text>a 6-O-methyl-2'-deoxyguanosine in DNA + L-cysteinyl-[protein] = S-methyl-L-cysteinyl-[protein] + a 2'-deoxyguanosine in DNA</text>
        <dbReference type="Rhea" id="RHEA:24000"/>
        <dbReference type="Rhea" id="RHEA-COMP:10131"/>
        <dbReference type="Rhea" id="RHEA-COMP:10132"/>
        <dbReference type="Rhea" id="RHEA-COMP:11367"/>
        <dbReference type="Rhea" id="RHEA-COMP:11368"/>
        <dbReference type="ChEBI" id="CHEBI:29950"/>
        <dbReference type="ChEBI" id="CHEBI:82612"/>
        <dbReference type="ChEBI" id="CHEBI:85445"/>
        <dbReference type="ChEBI" id="CHEBI:85448"/>
        <dbReference type="EC" id="2.1.1.63"/>
    </reaction>
</comment>
<dbReference type="SUPFAM" id="SSF46767">
    <property type="entry name" value="Methylated DNA-protein cysteine methyltransferase, C-terminal domain"/>
    <property type="match status" value="1"/>
</dbReference>
<dbReference type="InterPro" id="IPR036217">
    <property type="entry name" value="MethylDNA_cys_MeTrfase_DNAb"/>
</dbReference>
<dbReference type="InterPro" id="IPR014048">
    <property type="entry name" value="MethylDNA_cys_MeTrfase_DNA-bd"/>
</dbReference>
<dbReference type="FunFam" id="1.10.10.10:FF:000214">
    <property type="entry name" value="Methylated-DNA--protein-cysteine methyltransferase"/>
    <property type="match status" value="1"/>
</dbReference>
<evidence type="ECO:0000256" key="4">
    <source>
        <dbReference type="ARBA" id="ARBA00022603"/>
    </source>
</evidence>
<dbReference type="PANTHER" id="PTHR10815">
    <property type="entry name" value="METHYLATED-DNA--PROTEIN-CYSTEINE METHYLTRANSFERASE"/>
    <property type="match status" value="1"/>
</dbReference>
<evidence type="ECO:0000256" key="7">
    <source>
        <dbReference type="ARBA" id="ARBA00023204"/>
    </source>
</evidence>
<feature type="domain" description="Methylguanine DNA methyltransferase ribonuclease-like" evidence="11">
    <location>
        <begin position="1"/>
        <end position="67"/>
    </location>
</feature>
<dbReference type="NCBIfam" id="TIGR00589">
    <property type="entry name" value="ogt"/>
    <property type="match status" value="1"/>
</dbReference>
<comment type="function">
    <text evidence="9">Involved in the cellular defense against the biological effects of O6-methylguanine (O6-MeG) and O4-methylthymine (O4-MeT) in DNA. Repairs the methylated nucleobase in DNA by stoichiometrically transferring the methyl group to a cysteine residue in the enzyme. This is a suicide reaction: the enzyme is irreversibly inactivated.</text>
</comment>
<evidence type="ECO:0000256" key="6">
    <source>
        <dbReference type="ARBA" id="ARBA00022763"/>
    </source>
</evidence>
<evidence type="ECO:0000256" key="3">
    <source>
        <dbReference type="ARBA" id="ARBA00022490"/>
    </source>
</evidence>
<dbReference type="Pfam" id="PF02870">
    <property type="entry name" value="Methyltransf_1N"/>
    <property type="match status" value="1"/>
</dbReference>
<dbReference type="RefSeq" id="WP_007022416.1">
    <property type="nucleotide sequence ID" value="NZ_CH724127.1"/>
</dbReference>
<dbReference type="Gene3D" id="3.30.160.70">
    <property type="entry name" value="Methylated DNA-protein cysteine methyltransferase domain"/>
    <property type="match status" value="1"/>
</dbReference>
<reference evidence="12 13" key="1">
    <citation type="submission" date="2006-02" db="EMBL/GenBank/DDBJ databases">
        <authorList>
            <person name="Pinhassi J."/>
            <person name="Pedros-Alio C."/>
            <person name="Ferriera S."/>
            <person name="Johnson J."/>
            <person name="Kravitz S."/>
            <person name="Halpern A."/>
            <person name="Remington K."/>
            <person name="Beeson K."/>
            <person name="Tran B."/>
            <person name="Rogers Y.-H."/>
            <person name="Friedman R."/>
            <person name="Venter J.C."/>
        </authorList>
    </citation>
    <scope>NUCLEOTIDE SEQUENCE [LARGE SCALE GENOMIC DNA]</scope>
    <source>
        <strain evidence="12 13">MED92</strain>
    </source>
</reference>
<dbReference type="Pfam" id="PF01035">
    <property type="entry name" value="DNA_binding_1"/>
    <property type="match status" value="1"/>
</dbReference>
<proteinExistence type="inferred from homology"/>
<dbReference type="AlphaFoldDB" id="A0A7U8C3Q4"/>
<feature type="domain" description="Methylated-DNA-[protein]-cysteine S-methyltransferase DNA binding" evidence="10">
    <location>
        <begin position="71"/>
        <end position="150"/>
    </location>
</feature>
<dbReference type="CDD" id="cd06445">
    <property type="entry name" value="ATase"/>
    <property type="match status" value="1"/>
</dbReference>
<keyword evidence="3 9" id="KW-0963">Cytoplasm</keyword>
<dbReference type="EC" id="2.1.1.63" evidence="9"/>
<evidence type="ECO:0000313" key="12">
    <source>
        <dbReference type="EMBL" id="EAR60930.1"/>
    </source>
</evidence>
<comment type="subcellular location">
    <subcellularLocation>
        <location evidence="9">Cytoplasm</location>
    </subcellularLocation>
</comment>
<dbReference type="InterPro" id="IPR036388">
    <property type="entry name" value="WH-like_DNA-bd_sf"/>
</dbReference>
<comment type="catalytic activity">
    <reaction evidence="1 9">
        <text>a 4-O-methyl-thymidine in DNA + L-cysteinyl-[protein] = a thymidine in DNA + S-methyl-L-cysteinyl-[protein]</text>
        <dbReference type="Rhea" id="RHEA:53428"/>
        <dbReference type="Rhea" id="RHEA-COMP:10131"/>
        <dbReference type="Rhea" id="RHEA-COMP:10132"/>
        <dbReference type="Rhea" id="RHEA-COMP:13555"/>
        <dbReference type="Rhea" id="RHEA-COMP:13556"/>
        <dbReference type="ChEBI" id="CHEBI:29950"/>
        <dbReference type="ChEBI" id="CHEBI:82612"/>
        <dbReference type="ChEBI" id="CHEBI:137386"/>
        <dbReference type="ChEBI" id="CHEBI:137387"/>
        <dbReference type="EC" id="2.1.1.63"/>
    </reaction>
</comment>
<dbReference type="GO" id="GO:0003908">
    <property type="term" value="F:methylated-DNA-[protein]-cysteine S-methyltransferase activity"/>
    <property type="evidence" value="ECO:0007669"/>
    <property type="project" value="UniProtKB-UniRule"/>
</dbReference>
<gene>
    <name evidence="12" type="ORF">MED92_01986</name>
</gene>
<evidence type="ECO:0000256" key="2">
    <source>
        <dbReference type="ARBA" id="ARBA00008711"/>
    </source>
</evidence>
<dbReference type="Proteomes" id="UP000002171">
    <property type="component" value="Unassembled WGS sequence"/>
</dbReference>
<dbReference type="GO" id="GO:0006307">
    <property type="term" value="P:DNA alkylation repair"/>
    <property type="evidence" value="ECO:0007669"/>
    <property type="project" value="UniProtKB-UniRule"/>
</dbReference>
<dbReference type="Gene3D" id="1.10.10.10">
    <property type="entry name" value="Winged helix-like DNA-binding domain superfamily/Winged helix DNA-binding domain"/>
    <property type="match status" value="1"/>
</dbReference>
<accession>A0A7U8C3Q4</accession>
<comment type="similarity">
    <text evidence="2 9">Belongs to the MGMT family.</text>
</comment>
<evidence type="ECO:0000256" key="9">
    <source>
        <dbReference type="HAMAP-Rule" id="MF_00772"/>
    </source>
</evidence>
<keyword evidence="4 9" id="KW-0489">Methyltransferase</keyword>
<feature type="active site" description="Nucleophile; methyl group acceptor" evidence="9">
    <location>
        <position position="122"/>
    </location>
</feature>
<name>A0A7U8C3Q4_NEPCE</name>
<dbReference type="GO" id="GO:0005737">
    <property type="term" value="C:cytoplasm"/>
    <property type="evidence" value="ECO:0007669"/>
    <property type="project" value="UniProtKB-SubCell"/>
</dbReference>
<keyword evidence="7 9" id="KW-0234">DNA repair</keyword>
<organism evidence="12 13">
    <name type="scientific">Neptuniibacter caesariensis</name>
    <dbReference type="NCBI Taxonomy" id="207954"/>
    <lineage>
        <taxon>Bacteria</taxon>
        <taxon>Pseudomonadati</taxon>
        <taxon>Pseudomonadota</taxon>
        <taxon>Gammaproteobacteria</taxon>
        <taxon>Oceanospirillales</taxon>
        <taxon>Oceanospirillaceae</taxon>
        <taxon>Neptuniibacter</taxon>
    </lineage>
</organism>
<dbReference type="EMBL" id="AAOW01000012">
    <property type="protein sequence ID" value="EAR60930.1"/>
    <property type="molecule type" value="Genomic_DNA"/>
</dbReference>
<dbReference type="GO" id="GO:0032259">
    <property type="term" value="P:methylation"/>
    <property type="evidence" value="ECO:0007669"/>
    <property type="project" value="UniProtKB-KW"/>
</dbReference>
<comment type="caution">
    <text evidence="12">The sequence shown here is derived from an EMBL/GenBank/DDBJ whole genome shotgun (WGS) entry which is preliminary data.</text>
</comment>
<comment type="miscellaneous">
    <text evidence="9">This enzyme catalyzes only one turnover and therefore is not strictly catalytic. According to one definition, an enzyme is a biocatalyst that acts repeatedly and over many reaction cycles.</text>
</comment>
<dbReference type="HAMAP" id="MF_00772">
    <property type="entry name" value="OGT"/>
    <property type="match status" value="1"/>
</dbReference>
<dbReference type="InterPro" id="IPR036631">
    <property type="entry name" value="MGMT_N_sf"/>
</dbReference>
<evidence type="ECO:0000256" key="1">
    <source>
        <dbReference type="ARBA" id="ARBA00001286"/>
    </source>
</evidence>
<dbReference type="InterPro" id="IPR008332">
    <property type="entry name" value="MethylG_MeTrfase_N"/>
</dbReference>
<evidence type="ECO:0000259" key="10">
    <source>
        <dbReference type="Pfam" id="PF01035"/>
    </source>
</evidence>